<comment type="caution">
    <text evidence="1">The sequence shown here is derived from an EMBL/GenBank/DDBJ whole genome shotgun (WGS) entry which is preliminary data.</text>
</comment>
<evidence type="ECO:0000313" key="2">
    <source>
        <dbReference type="Proteomes" id="UP000184550"/>
    </source>
</evidence>
<organism evidence="1 2">
    <name type="scientific">Planktothrix serta PCC 8927</name>
    <dbReference type="NCBI Taxonomy" id="671068"/>
    <lineage>
        <taxon>Bacteria</taxon>
        <taxon>Bacillati</taxon>
        <taxon>Cyanobacteriota</taxon>
        <taxon>Cyanophyceae</taxon>
        <taxon>Oscillatoriophycideae</taxon>
        <taxon>Oscillatoriales</taxon>
        <taxon>Microcoleaceae</taxon>
        <taxon>Planktothrix</taxon>
    </lineage>
</organism>
<dbReference type="OrthoDB" id="458061at2"/>
<keyword evidence="2" id="KW-1185">Reference proteome</keyword>
<dbReference type="EMBL" id="CZCU02000111">
    <property type="protein sequence ID" value="VXD15229.1"/>
    <property type="molecule type" value="Genomic_DNA"/>
</dbReference>
<sequence>MKNWNDDYHLLGLGGFTSLIKSINVSLWGNEITFQCLYNPEEPIPYQIIFKDCQEIRWDVYDSELANELQADLFGISLGEDHHRKPALITTDIFEISILYDQFILEKSEINHLKVEEKETLGLKILT</sequence>
<reference evidence="1" key="1">
    <citation type="submission" date="2019-10" db="EMBL/GenBank/DDBJ databases">
        <authorList>
            <consortium name="Genoscope - CEA"/>
            <person name="William W."/>
        </authorList>
    </citation>
    <scope>NUCLEOTIDE SEQUENCE [LARGE SCALE GENOMIC DNA]</scope>
    <source>
        <strain evidence="1">BBR_PRJEB10992</strain>
    </source>
</reference>
<evidence type="ECO:0000313" key="1">
    <source>
        <dbReference type="EMBL" id="VXD15229.1"/>
    </source>
</evidence>
<proteinExistence type="predicted"/>
<protein>
    <submittedName>
        <fullName evidence="1">Uncharacterized protein</fullName>
    </submittedName>
</protein>
<gene>
    <name evidence="1" type="ORF">PL8927_380120</name>
</gene>
<dbReference type="AlphaFoldDB" id="A0A7Z9DXY9"/>
<name>A0A7Z9DXY9_9CYAN</name>
<dbReference type="Proteomes" id="UP000184550">
    <property type="component" value="Unassembled WGS sequence"/>
</dbReference>
<dbReference type="RefSeq" id="WP_083619420.1">
    <property type="nucleotide sequence ID" value="NZ_LR734855.1"/>
</dbReference>
<accession>A0A7Z9DXY9</accession>